<dbReference type="InterPro" id="IPR000891">
    <property type="entry name" value="PYR_CT"/>
</dbReference>
<dbReference type="Gene3D" id="3.20.20.70">
    <property type="entry name" value="Aldolase class I"/>
    <property type="match status" value="1"/>
</dbReference>
<dbReference type="FunFam" id="3.20.20.70:FF:000010">
    <property type="entry name" value="2-isopropylmalate synthase"/>
    <property type="match status" value="1"/>
</dbReference>
<reference evidence="7" key="1">
    <citation type="submission" date="2018-05" db="EMBL/GenBank/DDBJ databases">
        <authorList>
            <person name="Lanie J.A."/>
            <person name="Ng W.-L."/>
            <person name="Kazmierczak K.M."/>
            <person name="Andrzejewski T.M."/>
            <person name="Davidsen T.M."/>
            <person name="Wayne K.J."/>
            <person name="Tettelin H."/>
            <person name="Glass J.I."/>
            <person name="Rusch D."/>
            <person name="Podicherti R."/>
            <person name="Tsui H.-C.T."/>
            <person name="Winkler M.E."/>
        </authorList>
    </citation>
    <scope>NUCLEOTIDE SEQUENCE</scope>
</reference>
<feature type="domain" description="Pyruvate carboxyltransferase" evidence="6">
    <location>
        <begin position="9"/>
        <end position="271"/>
    </location>
</feature>
<dbReference type="AlphaFoldDB" id="A0A382TBU7"/>
<dbReference type="PANTHER" id="PTHR10277:SF9">
    <property type="entry name" value="2-ISOPROPYLMALATE SYNTHASE 1, CHLOROPLASTIC-RELATED"/>
    <property type="match status" value="1"/>
</dbReference>
<dbReference type="Pfam" id="PF00682">
    <property type="entry name" value="HMGL-like"/>
    <property type="match status" value="1"/>
</dbReference>
<dbReference type="PANTHER" id="PTHR10277">
    <property type="entry name" value="HOMOCITRATE SYNTHASE-RELATED"/>
    <property type="match status" value="1"/>
</dbReference>
<dbReference type="GO" id="GO:0003852">
    <property type="term" value="F:2-isopropylmalate synthase activity"/>
    <property type="evidence" value="ECO:0007669"/>
    <property type="project" value="UniProtKB-EC"/>
</dbReference>
<comment type="pathway">
    <text evidence="1">Amino-acid biosynthesis; L-leucine biosynthesis; L-leucine from 3-methyl-2-oxobutanoate: step 1/4.</text>
</comment>
<dbReference type="EC" id="2.3.3.13" evidence="2"/>
<dbReference type="InterPro" id="IPR050073">
    <property type="entry name" value="2-IPM_HCS-like"/>
</dbReference>
<dbReference type="InterPro" id="IPR002034">
    <property type="entry name" value="AIPM/Hcit_synth_CS"/>
</dbReference>
<evidence type="ECO:0000256" key="4">
    <source>
        <dbReference type="ARBA" id="ARBA00022679"/>
    </source>
</evidence>
<dbReference type="PROSITE" id="PS50991">
    <property type="entry name" value="PYR_CT"/>
    <property type="match status" value="1"/>
</dbReference>
<evidence type="ECO:0000256" key="3">
    <source>
        <dbReference type="ARBA" id="ARBA00022605"/>
    </source>
</evidence>
<evidence type="ECO:0000256" key="5">
    <source>
        <dbReference type="ARBA" id="ARBA00023304"/>
    </source>
</evidence>
<organism evidence="7">
    <name type="scientific">marine metagenome</name>
    <dbReference type="NCBI Taxonomy" id="408172"/>
    <lineage>
        <taxon>unclassified sequences</taxon>
        <taxon>metagenomes</taxon>
        <taxon>ecological metagenomes</taxon>
    </lineage>
</organism>
<gene>
    <name evidence="7" type="ORF">METZ01_LOCUS371821</name>
</gene>
<dbReference type="InterPro" id="IPR013785">
    <property type="entry name" value="Aldolase_TIM"/>
</dbReference>
<proteinExistence type="predicted"/>
<evidence type="ECO:0000256" key="2">
    <source>
        <dbReference type="ARBA" id="ARBA00012973"/>
    </source>
</evidence>
<dbReference type="EMBL" id="UINC01135049">
    <property type="protein sequence ID" value="SVD18967.1"/>
    <property type="molecule type" value="Genomic_DNA"/>
</dbReference>
<dbReference type="PROSITE" id="PS00816">
    <property type="entry name" value="AIPM_HOMOCIT_SYNTH_2"/>
    <property type="match status" value="1"/>
</dbReference>
<dbReference type="GO" id="GO:0009098">
    <property type="term" value="P:L-leucine biosynthetic process"/>
    <property type="evidence" value="ECO:0007669"/>
    <property type="project" value="TreeGrafter"/>
</dbReference>
<dbReference type="PROSITE" id="PS00815">
    <property type="entry name" value="AIPM_HOMOCIT_SYNTH_1"/>
    <property type="match status" value="1"/>
</dbReference>
<protein>
    <recommendedName>
        <fullName evidence="2">2-isopropylmalate synthase</fullName>
        <ecNumber evidence="2">2.3.3.13</ecNumber>
    </recommendedName>
</protein>
<dbReference type="CDD" id="cd07940">
    <property type="entry name" value="DRE_TIM_IPMS"/>
    <property type="match status" value="1"/>
</dbReference>
<name>A0A382TBU7_9ZZZZ</name>
<feature type="non-terminal residue" evidence="7">
    <location>
        <position position="298"/>
    </location>
</feature>
<evidence type="ECO:0000259" key="6">
    <source>
        <dbReference type="PROSITE" id="PS50991"/>
    </source>
</evidence>
<evidence type="ECO:0000256" key="1">
    <source>
        <dbReference type="ARBA" id="ARBA00004689"/>
    </source>
</evidence>
<evidence type="ECO:0000313" key="7">
    <source>
        <dbReference type="EMBL" id="SVD18967.1"/>
    </source>
</evidence>
<accession>A0A382TBU7</accession>
<dbReference type="SUPFAM" id="SSF51569">
    <property type="entry name" value="Aldolase"/>
    <property type="match status" value="1"/>
</dbReference>
<sequence>MQNEANSKVFIFDTTLRDGEQAPGCSMSLREKLKIAHALNELNVDVIEAGFAAASPGDFESLKAIASEIDGATICSLARCNSQDIEAAAQAIDANHNKRIHVFVATSDIHLEHKLDMTQDAVVKAAFEGVKLAKTFCDNVEFSPEDASRTNRNFLVEVVNAAIAAGATTVNIPDTVGYTIPFEYGNLFKYLIENCEGSENVIFSAHCHDDLGLSVANSLAAIESGARQVECTINGIGERAGNTSLEEICMAIKTRNEYFDFDTQIETKKLYPTSRLVASITGMHIPRNKAVVGENAFS</sequence>
<keyword evidence="4" id="KW-0808">Transferase</keyword>
<keyword evidence="5" id="KW-0100">Branched-chain amino acid biosynthesis</keyword>
<keyword evidence="3" id="KW-0028">Amino-acid biosynthesis</keyword>